<keyword evidence="3" id="KW-1185">Reference proteome</keyword>
<dbReference type="EMBL" id="JBHUIP010000011">
    <property type="protein sequence ID" value="MFD2263421.1"/>
    <property type="molecule type" value="Genomic_DNA"/>
</dbReference>
<sequence>MASQAYHVKGLVKAGEEVVGEACLKQLRPFSFAEDLRSITIFGQTAPQPLRDETKMYYRINDWHKILHKGLMRMHPNSIAYKIVEVGKELGLEFSPRRLQKILYYCHGWHHAMFDEPFIDEKFFFETWELGPVLKEVREHFKPGSTWERISEVINVPGEYQDNFSKDQIMLIKWVVSWARKYNDVQLTELTHRPGTPWEITMKKAKSSRDNLLISHKLIYQYFDEQAAKFTVIPEEKLVRDHNTAGENP</sequence>
<dbReference type="RefSeq" id="WP_379876427.1">
    <property type="nucleotide sequence ID" value="NZ_JBHUIP010000011.1"/>
</dbReference>
<accession>A0ABW5DVB9</accession>
<protein>
    <submittedName>
        <fullName evidence="2">Panacea domain-containing protein</fullName>
    </submittedName>
</protein>
<organism evidence="2 3">
    <name type="scientific">Lacibacterium aquatile</name>
    <dbReference type="NCBI Taxonomy" id="1168082"/>
    <lineage>
        <taxon>Bacteria</taxon>
        <taxon>Pseudomonadati</taxon>
        <taxon>Pseudomonadota</taxon>
        <taxon>Alphaproteobacteria</taxon>
        <taxon>Rhodospirillales</taxon>
        <taxon>Rhodospirillaceae</taxon>
    </lineage>
</organism>
<gene>
    <name evidence="2" type="ORF">ACFSM5_11020</name>
</gene>
<feature type="domain" description="Antitoxin SocA-like Panacea" evidence="1">
    <location>
        <begin position="99"/>
        <end position="199"/>
    </location>
</feature>
<dbReference type="Pfam" id="PF13274">
    <property type="entry name" value="SocA_Panacea"/>
    <property type="match status" value="1"/>
</dbReference>
<comment type="caution">
    <text evidence="2">The sequence shown here is derived from an EMBL/GenBank/DDBJ whole genome shotgun (WGS) entry which is preliminary data.</text>
</comment>
<name>A0ABW5DVB9_9PROT</name>
<reference evidence="3" key="1">
    <citation type="journal article" date="2019" name="Int. J. Syst. Evol. Microbiol.">
        <title>The Global Catalogue of Microorganisms (GCM) 10K type strain sequencing project: providing services to taxonomists for standard genome sequencing and annotation.</title>
        <authorList>
            <consortium name="The Broad Institute Genomics Platform"/>
            <consortium name="The Broad Institute Genome Sequencing Center for Infectious Disease"/>
            <person name="Wu L."/>
            <person name="Ma J."/>
        </authorList>
    </citation>
    <scope>NUCLEOTIDE SEQUENCE [LARGE SCALE GENOMIC DNA]</scope>
    <source>
        <strain evidence="3">CGMCC 1.19062</strain>
    </source>
</reference>
<evidence type="ECO:0000259" key="1">
    <source>
        <dbReference type="Pfam" id="PF13274"/>
    </source>
</evidence>
<dbReference type="InterPro" id="IPR025272">
    <property type="entry name" value="SocA_Panacea"/>
</dbReference>
<evidence type="ECO:0000313" key="3">
    <source>
        <dbReference type="Proteomes" id="UP001597295"/>
    </source>
</evidence>
<proteinExistence type="predicted"/>
<evidence type="ECO:0000313" key="2">
    <source>
        <dbReference type="EMBL" id="MFD2263421.1"/>
    </source>
</evidence>
<dbReference type="Proteomes" id="UP001597295">
    <property type="component" value="Unassembled WGS sequence"/>
</dbReference>